<dbReference type="GO" id="GO:0015144">
    <property type="term" value="F:carbohydrate transmembrane transporter activity"/>
    <property type="evidence" value="ECO:0007669"/>
    <property type="project" value="InterPro"/>
</dbReference>
<evidence type="ECO:0000256" key="5">
    <source>
        <dbReference type="ARBA" id="ARBA00022989"/>
    </source>
</evidence>
<feature type="transmembrane region" description="Helical" evidence="7">
    <location>
        <begin position="96"/>
        <end position="120"/>
    </location>
</feature>
<keyword evidence="9" id="KW-1185">Reference proteome</keyword>
<comment type="subcellular location">
    <subcellularLocation>
        <location evidence="1">Membrane</location>
    </subcellularLocation>
</comment>
<keyword evidence="4 7" id="KW-0812">Transmembrane</keyword>
<accession>A0A6J5XH68</accession>
<keyword evidence="6 7" id="KW-0472">Membrane</keyword>
<evidence type="ECO:0000256" key="1">
    <source>
        <dbReference type="ARBA" id="ARBA00004370"/>
    </source>
</evidence>
<dbReference type="GO" id="GO:0016020">
    <property type="term" value="C:membrane"/>
    <property type="evidence" value="ECO:0007669"/>
    <property type="project" value="UniProtKB-SubCell"/>
</dbReference>
<comment type="similarity">
    <text evidence="2">Belongs to the major facilitator superfamily. Sugar transporter (TC 2.A.1.1) family.</text>
</comment>
<keyword evidence="3" id="KW-0813">Transport</keyword>
<name>A0A6J5XH68_PRUAR</name>
<dbReference type="Pfam" id="PF00083">
    <property type="entry name" value="Sugar_tr"/>
    <property type="match status" value="1"/>
</dbReference>
<evidence type="ECO:0008006" key="10">
    <source>
        <dbReference type="Google" id="ProtNLM"/>
    </source>
</evidence>
<evidence type="ECO:0000313" key="9">
    <source>
        <dbReference type="Proteomes" id="UP000507245"/>
    </source>
</evidence>
<dbReference type="PANTHER" id="PTHR23500:SF477">
    <property type="entry name" value="MAJOR FACILITATOR SUPERFAMILY (MFS) PROFILE DOMAIN-CONTAINING PROTEIN"/>
    <property type="match status" value="1"/>
</dbReference>
<dbReference type="Gene3D" id="1.20.1250.20">
    <property type="entry name" value="MFS general substrate transporter like domains"/>
    <property type="match status" value="1"/>
</dbReference>
<evidence type="ECO:0000256" key="6">
    <source>
        <dbReference type="ARBA" id="ARBA00023136"/>
    </source>
</evidence>
<evidence type="ECO:0000256" key="4">
    <source>
        <dbReference type="ARBA" id="ARBA00022692"/>
    </source>
</evidence>
<dbReference type="InterPro" id="IPR005828">
    <property type="entry name" value="MFS_sugar_transport-like"/>
</dbReference>
<organism evidence="8 9">
    <name type="scientific">Prunus armeniaca</name>
    <name type="common">Apricot</name>
    <name type="synonym">Armeniaca vulgaris</name>
    <dbReference type="NCBI Taxonomy" id="36596"/>
    <lineage>
        <taxon>Eukaryota</taxon>
        <taxon>Viridiplantae</taxon>
        <taxon>Streptophyta</taxon>
        <taxon>Embryophyta</taxon>
        <taxon>Tracheophyta</taxon>
        <taxon>Spermatophyta</taxon>
        <taxon>Magnoliopsida</taxon>
        <taxon>eudicotyledons</taxon>
        <taxon>Gunneridae</taxon>
        <taxon>Pentapetalae</taxon>
        <taxon>rosids</taxon>
        <taxon>fabids</taxon>
        <taxon>Rosales</taxon>
        <taxon>Rosaceae</taxon>
        <taxon>Amygdaloideae</taxon>
        <taxon>Amygdaleae</taxon>
        <taxon>Prunus</taxon>
    </lineage>
</organism>
<keyword evidence="5 7" id="KW-1133">Transmembrane helix</keyword>
<reference evidence="9" key="1">
    <citation type="journal article" date="2020" name="Genome Biol.">
        <title>Gamete binning: chromosome-level and haplotype-resolved genome assembly enabled by high-throughput single-cell sequencing of gamete genomes.</title>
        <authorList>
            <person name="Campoy J.A."/>
            <person name="Sun H."/>
            <person name="Goel M."/>
            <person name="Jiao W.-B."/>
            <person name="Folz-Donahue K."/>
            <person name="Wang N."/>
            <person name="Rubio M."/>
            <person name="Liu C."/>
            <person name="Kukat C."/>
            <person name="Ruiz D."/>
            <person name="Huettel B."/>
            <person name="Schneeberger K."/>
        </authorList>
    </citation>
    <scope>NUCLEOTIDE SEQUENCE [LARGE SCALE GENOMIC DNA]</scope>
    <source>
        <strain evidence="9">cv. Rojo Pasion</strain>
    </source>
</reference>
<evidence type="ECO:0000256" key="3">
    <source>
        <dbReference type="ARBA" id="ARBA00022448"/>
    </source>
</evidence>
<gene>
    <name evidence="8" type="ORF">ORAREDHAP_LOCUS32071</name>
</gene>
<protein>
    <recommendedName>
        <fullName evidence="10">Major facilitator superfamily (MFS) profile domain-containing protein</fullName>
    </recommendedName>
</protein>
<evidence type="ECO:0000256" key="7">
    <source>
        <dbReference type="SAM" id="Phobius"/>
    </source>
</evidence>
<dbReference type="EMBL" id="CAEKKB010000005">
    <property type="protein sequence ID" value="CAB4310258.1"/>
    <property type="molecule type" value="Genomic_DNA"/>
</dbReference>
<dbReference type="PANTHER" id="PTHR23500">
    <property type="entry name" value="SOLUTE CARRIER FAMILY 2, FACILITATED GLUCOSE TRANSPORTER"/>
    <property type="match status" value="1"/>
</dbReference>
<dbReference type="InterPro" id="IPR045262">
    <property type="entry name" value="STP/PLT_plant"/>
</dbReference>
<feature type="transmembrane region" description="Helical" evidence="7">
    <location>
        <begin position="62"/>
        <end position="84"/>
    </location>
</feature>
<dbReference type="Proteomes" id="UP000507245">
    <property type="component" value="Unassembled WGS sequence"/>
</dbReference>
<proteinExistence type="inferred from homology"/>
<evidence type="ECO:0000256" key="2">
    <source>
        <dbReference type="ARBA" id="ARBA00010992"/>
    </source>
</evidence>
<dbReference type="OrthoDB" id="1937911at2759"/>
<sequence length="168" mass="18609">MDRFCSLVERGKHEEAKAQLLKLRGVSNVDEEFNDLVAANEASKLVKHPWVTLLSRKYRPQLVFAIGIPVFQQLTGTNVITFYAPVLFKTMGFGSSASLMAAVITNLVNALATFVSILIVDKVGRRKLFLQGGCQMLLMQTTGNHRRVEGFPTVVKSTAIFYTNNNDG</sequence>
<dbReference type="AlphaFoldDB" id="A0A6J5XH68"/>
<evidence type="ECO:0000313" key="8">
    <source>
        <dbReference type="EMBL" id="CAB4310258.1"/>
    </source>
</evidence>
<dbReference type="InterPro" id="IPR036259">
    <property type="entry name" value="MFS_trans_sf"/>
</dbReference>
<dbReference type="SUPFAM" id="SSF103473">
    <property type="entry name" value="MFS general substrate transporter"/>
    <property type="match status" value="1"/>
</dbReference>